<dbReference type="EMBL" id="CP001841">
    <property type="protein sequence ID" value="AEF80754.1"/>
    <property type="molecule type" value="Genomic_DNA"/>
</dbReference>
<dbReference type="AlphaFoldDB" id="F5YB77"/>
<evidence type="ECO:0000313" key="1">
    <source>
        <dbReference type="EMBL" id="AEF80754.1"/>
    </source>
</evidence>
<dbReference type="Pfam" id="PF03928">
    <property type="entry name" value="HbpS-like"/>
    <property type="match status" value="1"/>
</dbReference>
<dbReference type="HOGENOM" id="CLU_101036_2_1_12"/>
<dbReference type="PANTHER" id="PTHR28255:SF1">
    <property type="entry name" value="UPF0303 PROTEIN YBR137W"/>
    <property type="match status" value="1"/>
</dbReference>
<dbReference type="Proteomes" id="UP000009222">
    <property type="component" value="Chromosome"/>
</dbReference>
<dbReference type="OrthoDB" id="9815315at2"/>
<accession>F5YB77</accession>
<dbReference type="Gene3D" id="3.30.450.150">
    <property type="entry name" value="Haem-degrading domain"/>
    <property type="match status" value="1"/>
</dbReference>
<evidence type="ECO:0000313" key="2">
    <source>
        <dbReference type="Proteomes" id="UP000009222"/>
    </source>
</evidence>
<dbReference type="InParanoid" id="F5YB77"/>
<dbReference type="STRING" id="545695.TREAZ_2991"/>
<dbReference type="PANTHER" id="PTHR28255">
    <property type="match status" value="1"/>
</dbReference>
<dbReference type="SUPFAM" id="SSF143744">
    <property type="entry name" value="GlcG-like"/>
    <property type="match status" value="1"/>
</dbReference>
<protein>
    <submittedName>
        <fullName evidence="1">Uncharacterized protein</fullName>
    </submittedName>
</protein>
<keyword evidence="2" id="KW-1185">Reference proteome</keyword>
<dbReference type="eggNOG" id="COG4702">
    <property type="taxonomic scope" value="Bacteria"/>
</dbReference>
<name>F5YB77_LEAAZ</name>
<organism evidence="1 2">
    <name type="scientific">Leadbettera azotonutricia (strain ATCC BAA-888 / DSM 13862 / ZAS-9)</name>
    <name type="common">Treponema azotonutricium</name>
    <dbReference type="NCBI Taxonomy" id="545695"/>
    <lineage>
        <taxon>Bacteria</taxon>
        <taxon>Pseudomonadati</taxon>
        <taxon>Spirochaetota</taxon>
        <taxon>Spirochaetia</taxon>
        <taxon>Spirochaetales</taxon>
        <taxon>Breznakiellaceae</taxon>
        <taxon>Leadbettera</taxon>
    </lineage>
</organism>
<sequence length="167" mass="18899">MNYDKFIALAQKQEELLQFPSFSRQDVWDLGSLMASMALEKKLGLSISIRSISGLVLFQYFPPGTNLNHESWMTRKYNVVRDLEISSLLNYLRLLKGKHVLQDQGLDPKFYAPSGGAFPIKLKDSGLVAVVADSGLHQLEDHDFLVESISRFLHIADVPRIPLKLKL</sequence>
<dbReference type="InterPro" id="IPR038084">
    <property type="entry name" value="PduO/GlcC-like_sf"/>
</dbReference>
<gene>
    <name evidence="1" type="ordered locus">TREAZ_2991</name>
</gene>
<reference evidence="1 2" key="2">
    <citation type="journal article" date="2011" name="ISME J.">
        <title>RNA-seq reveals cooperative metabolic interactions between two termite-gut spirochete species in co-culture.</title>
        <authorList>
            <person name="Rosenthal A.Z."/>
            <person name="Matson E.G."/>
            <person name="Eldar A."/>
            <person name="Leadbetter J.R."/>
        </authorList>
    </citation>
    <scope>NUCLEOTIDE SEQUENCE [LARGE SCALE GENOMIC DNA]</scope>
    <source>
        <strain evidence="2">ATCC BAA-888 / DSM 13862 / ZAS-9</strain>
    </source>
</reference>
<dbReference type="KEGG" id="taz:TREAZ_2991"/>
<dbReference type="InterPro" id="IPR005624">
    <property type="entry name" value="PduO/GlcC-like"/>
</dbReference>
<dbReference type="InterPro" id="IPR010371">
    <property type="entry name" value="YBR137W-like"/>
</dbReference>
<dbReference type="RefSeq" id="WP_015712558.1">
    <property type="nucleotide sequence ID" value="NC_015577.1"/>
</dbReference>
<proteinExistence type="predicted"/>
<reference evidence="2" key="1">
    <citation type="submission" date="2009-12" db="EMBL/GenBank/DDBJ databases">
        <title>Complete sequence of Treponema azotonutricium strain ZAS-9.</title>
        <authorList>
            <person name="Tetu S.G."/>
            <person name="Matson E."/>
            <person name="Ren Q."/>
            <person name="Seshadri R."/>
            <person name="Elbourne L."/>
            <person name="Hassan K.A."/>
            <person name="Durkin A."/>
            <person name="Radune D."/>
            <person name="Mohamoud Y."/>
            <person name="Shay R."/>
            <person name="Jin S."/>
            <person name="Zhang X."/>
            <person name="Lucey K."/>
            <person name="Ballor N.R."/>
            <person name="Ottesen E."/>
            <person name="Rosenthal R."/>
            <person name="Allen A."/>
            <person name="Leadbetter J.R."/>
            <person name="Paulsen I.T."/>
        </authorList>
    </citation>
    <scope>NUCLEOTIDE SEQUENCE [LARGE SCALE GENOMIC DNA]</scope>
    <source>
        <strain evidence="2">ATCC BAA-888 / DSM 13862 / ZAS-9</strain>
    </source>
</reference>